<dbReference type="AlphaFoldDB" id="Q87Y02"/>
<dbReference type="HOGENOM" id="CLU_030020_2_0_6"/>
<dbReference type="GO" id="GO:0003677">
    <property type="term" value="F:DNA binding"/>
    <property type="evidence" value="ECO:0007669"/>
    <property type="project" value="UniProtKB-KW"/>
</dbReference>
<reference evidence="4 5" key="1">
    <citation type="journal article" date="2003" name="Proc. Natl. Acad. Sci. U.S.A.">
        <title>The complete genome sequence of the Arabidopsis and tomato pathogen Pseudomonas syringae pv. tomato DC3000.</title>
        <authorList>
            <person name="Buell C.R."/>
            <person name="Joardar V."/>
            <person name="Lindeberg M."/>
            <person name="Selengut J."/>
            <person name="Paulsen I.T."/>
            <person name="Gwinn M.L."/>
            <person name="Dodson R.J."/>
            <person name="Deboy R.T."/>
            <person name="Durkin A.S."/>
            <person name="Kolonay J.F."/>
            <person name="Madupu R."/>
            <person name="Daugherty S."/>
            <person name="Brinkac L."/>
            <person name="Beanan M.J."/>
            <person name="Haft D.H."/>
            <person name="Nelson W.C."/>
            <person name="Davidsen T."/>
            <person name="Zafar N."/>
            <person name="Zhou L."/>
            <person name="Liu J."/>
            <person name="Yuan Q."/>
            <person name="Khouri H."/>
            <person name="Fedorova N."/>
            <person name="Tran B."/>
            <person name="Russell D."/>
            <person name="Berry K."/>
            <person name="Utterback T."/>
            <person name="Van Aken S.E."/>
            <person name="Feldblyum T.V."/>
            <person name="D'Ascenzo M."/>
            <person name="Deng W.L."/>
            <person name="Ramos A.R."/>
            <person name="Alfano J.R."/>
            <person name="Cartinhour S."/>
            <person name="Chatterjee A.K."/>
            <person name="Delaney T.P."/>
            <person name="Lazarowitz S.G."/>
            <person name="Martin G.B."/>
            <person name="Schneider D.J."/>
            <person name="Tang X."/>
            <person name="Bender C.L."/>
            <person name="White O."/>
            <person name="Fraser C.M."/>
            <person name="Collmer A."/>
        </authorList>
    </citation>
    <scope>NUCLEOTIDE SEQUENCE [LARGE SCALE GENOMIC DNA]</scope>
    <source>
        <strain evidence="5">ATCC BAA-871 / DC3000</strain>
    </source>
</reference>
<dbReference type="STRING" id="223283.PSPTO_4018"/>
<evidence type="ECO:0000313" key="5">
    <source>
        <dbReference type="Proteomes" id="UP000002515"/>
    </source>
</evidence>
<dbReference type="InterPro" id="IPR011109">
    <property type="entry name" value="DNA_bind_recombinase_dom"/>
</dbReference>
<evidence type="ECO:0000256" key="2">
    <source>
        <dbReference type="ARBA" id="ARBA00023172"/>
    </source>
</evidence>
<dbReference type="GeneID" id="1185697"/>
<dbReference type="KEGG" id="pst:PSPTO_4018"/>
<name>Q87Y02_PSESM</name>
<keyword evidence="1" id="KW-0238">DNA-binding</keyword>
<gene>
    <name evidence="4" type="ordered locus">PSPTO_4018</name>
</gene>
<accession>Q87Y02</accession>
<dbReference type="OrthoDB" id="9791494at2"/>
<dbReference type="InterPro" id="IPR006119">
    <property type="entry name" value="Resolv_N"/>
</dbReference>
<dbReference type="PANTHER" id="PTHR30461">
    <property type="entry name" value="DNA-INVERTASE FROM LAMBDOID PROPHAGE"/>
    <property type="match status" value="1"/>
</dbReference>
<evidence type="ECO:0000256" key="1">
    <source>
        <dbReference type="ARBA" id="ARBA00023125"/>
    </source>
</evidence>
<protein>
    <recommendedName>
        <fullName evidence="3">Resolvase/invertase-type recombinase catalytic domain-containing protein</fullName>
    </recommendedName>
</protein>
<dbReference type="Gene3D" id="3.40.50.1390">
    <property type="entry name" value="Resolvase, N-terminal catalytic domain"/>
    <property type="match status" value="1"/>
</dbReference>
<dbReference type="GO" id="GO:0000150">
    <property type="term" value="F:DNA strand exchange activity"/>
    <property type="evidence" value="ECO:0007669"/>
    <property type="project" value="InterPro"/>
</dbReference>
<dbReference type="PhylomeDB" id="Q87Y02"/>
<dbReference type="CDD" id="cd00338">
    <property type="entry name" value="Ser_Recombinase"/>
    <property type="match status" value="1"/>
</dbReference>
<keyword evidence="5" id="KW-1185">Reference proteome</keyword>
<dbReference type="SUPFAM" id="SSF53041">
    <property type="entry name" value="Resolvase-like"/>
    <property type="match status" value="1"/>
</dbReference>
<dbReference type="InterPro" id="IPR050639">
    <property type="entry name" value="SSR_resolvase"/>
</dbReference>
<evidence type="ECO:0000259" key="3">
    <source>
        <dbReference type="SMART" id="SM00857"/>
    </source>
</evidence>
<evidence type="ECO:0000313" key="4">
    <source>
        <dbReference type="EMBL" id="AAO57475.1"/>
    </source>
</evidence>
<sequence length="539" mass="60127">MAKNGARVYSYLRFSDPRQSTGSSADRQLQYAQKWAAEKGLILDESLSMRDEGLSAYHQRHITQGALGVFLVAIEEGRIASGSVLVVEGLDRLSRAEPIQAQAQLAQIINAGITVVTASDGREYNRAGLKAQPMDLVYSLLVMIRAHEESDTKSKRVKASIRRLCEAWQAGTYRGQIRNGKDPQWLKWTGTNWEFIPKRVATVRRALQLYLEGMGAARAIRVLHDEGLSYSDVGITALQIYRLIKLKALRGAKSLTINGEEFVLEGYYPRLLSETEWAELQHMSGQRLRRRMKGEIPGIITGIGLTYCGYCGTAVIGQNYMSRVRADGTLADGHRRLQCVSYSKNDGCGSGGSCSVVPIEKALLNFCSDRLNLQRLMQVGDEGQGLRHQLVGAQATVQKISEQLERVTAALMADDDGPAPISFLRKARELEAQKLDAEKNVINIEYELAAASRSGKPEQQEQWGELAALVNAGDYSAREKVRQLVMDTFQRIVVYMRGMGDEDRKSKFIDVQLISRTGQHRLLQINRRSGEWVASEDWD</sequence>
<feature type="domain" description="Resolvase/invertase-type recombinase catalytic" evidence="3">
    <location>
        <begin position="8"/>
        <end position="173"/>
    </location>
</feature>
<dbReference type="Pfam" id="PF00239">
    <property type="entry name" value="Resolvase"/>
    <property type="match status" value="1"/>
</dbReference>
<dbReference type="PATRIC" id="fig|223283.9.peg.4121"/>
<dbReference type="Pfam" id="PF07508">
    <property type="entry name" value="Recombinase"/>
    <property type="match status" value="1"/>
</dbReference>
<dbReference type="PANTHER" id="PTHR30461:SF2">
    <property type="entry name" value="SERINE RECOMBINASE PINE-RELATED"/>
    <property type="match status" value="1"/>
</dbReference>
<dbReference type="eggNOG" id="COG1961">
    <property type="taxonomic scope" value="Bacteria"/>
</dbReference>
<dbReference type="Proteomes" id="UP000002515">
    <property type="component" value="Chromosome"/>
</dbReference>
<organism evidence="4 5">
    <name type="scientific">Pseudomonas syringae pv. tomato (strain ATCC BAA-871 / DC3000)</name>
    <dbReference type="NCBI Taxonomy" id="223283"/>
    <lineage>
        <taxon>Bacteria</taxon>
        <taxon>Pseudomonadati</taxon>
        <taxon>Pseudomonadota</taxon>
        <taxon>Gammaproteobacteria</taxon>
        <taxon>Pseudomonadales</taxon>
        <taxon>Pseudomonadaceae</taxon>
        <taxon>Pseudomonas</taxon>
    </lineage>
</organism>
<proteinExistence type="predicted"/>
<dbReference type="InterPro" id="IPR036162">
    <property type="entry name" value="Resolvase-like_N_sf"/>
</dbReference>
<keyword evidence="2" id="KW-0233">DNA recombination</keyword>
<dbReference type="RefSeq" id="WP_011104833.1">
    <property type="nucleotide sequence ID" value="NC_004578.1"/>
</dbReference>
<dbReference type="EMBL" id="AE016853">
    <property type="protein sequence ID" value="AAO57475.1"/>
    <property type="molecule type" value="Genomic_DNA"/>
</dbReference>
<dbReference type="SMART" id="SM00857">
    <property type="entry name" value="Resolvase"/>
    <property type="match status" value="1"/>
</dbReference>